<dbReference type="InterPro" id="IPR055385">
    <property type="entry name" value="GpJ_HDII-ins2"/>
</dbReference>
<gene>
    <name evidence="2" type="ORF">G5661_26980</name>
</gene>
<dbReference type="PANTHER" id="PTHR36251:SF2">
    <property type="entry name" value="GIFSY-2 PROPHAGE HOST SPECIFICITY PROTEIN J, PHAGE LAMBDA"/>
    <property type="match status" value="1"/>
</dbReference>
<feature type="domain" description="Tip attachment protein J HDII-ins2" evidence="1">
    <location>
        <begin position="1"/>
        <end position="30"/>
    </location>
</feature>
<dbReference type="RefSeq" id="WP_205745303.1">
    <property type="nucleotide sequence ID" value="NZ_JAAKCI010000272.1"/>
</dbReference>
<evidence type="ECO:0000313" key="2">
    <source>
        <dbReference type="EMBL" id="NGI15407.1"/>
    </source>
</evidence>
<evidence type="ECO:0000259" key="1">
    <source>
        <dbReference type="Pfam" id="PF24801"/>
    </source>
</evidence>
<feature type="non-terminal residue" evidence="2">
    <location>
        <position position="1"/>
    </location>
</feature>
<reference evidence="2" key="1">
    <citation type="submission" date="2020-02" db="EMBL/GenBank/DDBJ databases">
        <title>Complete sequences of Escherichia coli O157 and non-O157 isolates from feces of Canadian feedlot cattle.</title>
        <authorList>
            <person name="Castro V.S."/>
            <person name="Figueiredo E.S."/>
            <person name="Mcallister T."/>
            <person name="King R."/>
            <person name="Reuter T."/>
            <person name="Polo R.O."/>
            <person name="Conte-Junior C.A."/>
            <person name="Stanford K."/>
        </authorList>
    </citation>
    <scope>NUCLEOTIDE SEQUENCE</scope>
    <source>
        <strain evidence="2">CAP23</strain>
    </source>
</reference>
<dbReference type="Pfam" id="PF24801">
    <property type="entry name" value="FNIII-A_GpJ"/>
    <property type="match status" value="1"/>
</dbReference>
<dbReference type="AlphaFoldDB" id="A0A6G4P838"/>
<comment type="caution">
    <text evidence="2">The sequence shown here is derived from an EMBL/GenBank/DDBJ whole genome shotgun (WGS) entry which is preliminary data.</text>
</comment>
<name>A0A6G4P838_ECOLX</name>
<dbReference type="PANTHER" id="PTHR36251">
    <property type="entry name" value="FELS-1 PROPHAGE HOST SPECIFICITY PROTEIN-RELATED"/>
    <property type="match status" value="1"/>
</dbReference>
<feature type="non-terminal residue" evidence="2">
    <location>
        <position position="95"/>
    </location>
</feature>
<accession>A0A6G4P838</accession>
<dbReference type="EMBL" id="JAAKCI010000272">
    <property type="protein sequence ID" value="NGI15407.1"/>
    <property type="molecule type" value="Genomic_DNA"/>
</dbReference>
<protein>
    <submittedName>
        <fullName evidence="2">Host specificity protein J</fullName>
    </submittedName>
</protein>
<proteinExistence type="predicted"/>
<sequence length="95" mass="10840">NIRMVRETADNTSDQLQNKTLWSSYTEIIDVKQCYPNTAIVGLQVDAEQFGGQQMTVNYHIRGRIIQVPSNYDPEKRTYSGIWDGSLKPAYSNNP</sequence>
<organism evidence="2">
    <name type="scientific">Escherichia coli</name>
    <dbReference type="NCBI Taxonomy" id="562"/>
    <lineage>
        <taxon>Bacteria</taxon>
        <taxon>Pseudomonadati</taxon>
        <taxon>Pseudomonadota</taxon>
        <taxon>Gammaproteobacteria</taxon>
        <taxon>Enterobacterales</taxon>
        <taxon>Enterobacteriaceae</taxon>
        <taxon>Escherichia</taxon>
    </lineage>
</organism>
<dbReference type="InterPro" id="IPR053171">
    <property type="entry name" value="Viral_Tip_Attach_Protein"/>
</dbReference>